<accession>A0AAD7NPC6</accession>
<evidence type="ECO:0000313" key="2">
    <source>
        <dbReference type="Proteomes" id="UP001215598"/>
    </source>
</evidence>
<organism evidence="1 2">
    <name type="scientific">Mycena metata</name>
    <dbReference type="NCBI Taxonomy" id="1033252"/>
    <lineage>
        <taxon>Eukaryota</taxon>
        <taxon>Fungi</taxon>
        <taxon>Dikarya</taxon>
        <taxon>Basidiomycota</taxon>
        <taxon>Agaricomycotina</taxon>
        <taxon>Agaricomycetes</taxon>
        <taxon>Agaricomycetidae</taxon>
        <taxon>Agaricales</taxon>
        <taxon>Marasmiineae</taxon>
        <taxon>Mycenaceae</taxon>
        <taxon>Mycena</taxon>
    </lineage>
</organism>
<reference evidence="1" key="1">
    <citation type="submission" date="2023-03" db="EMBL/GenBank/DDBJ databases">
        <title>Massive genome expansion in bonnet fungi (Mycena s.s.) driven by repeated elements and novel gene families across ecological guilds.</title>
        <authorList>
            <consortium name="Lawrence Berkeley National Laboratory"/>
            <person name="Harder C.B."/>
            <person name="Miyauchi S."/>
            <person name="Viragh M."/>
            <person name="Kuo A."/>
            <person name="Thoen E."/>
            <person name="Andreopoulos B."/>
            <person name="Lu D."/>
            <person name="Skrede I."/>
            <person name="Drula E."/>
            <person name="Henrissat B."/>
            <person name="Morin E."/>
            <person name="Kohler A."/>
            <person name="Barry K."/>
            <person name="LaButti K."/>
            <person name="Morin E."/>
            <person name="Salamov A."/>
            <person name="Lipzen A."/>
            <person name="Mereny Z."/>
            <person name="Hegedus B."/>
            <person name="Baldrian P."/>
            <person name="Stursova M."/>
            <person name="Weitz H."/>
            <person name="Taylor A."/>
            <person name="Grigoriev I.V."/>
            <person name="Nagy L.G."/>
            <person name="Martin F."/>
            <person name="Kauserud H."/>
        </authorList>
    </citation>
    <scope>NUCLEOTIDE SEQUENCE</scope>
    <source>
        <strain evidence="1">CBHHK182m</strain>
    </source>
</reference>
<keyword evidence="2" id="KW-1185">Reference proteome</keyword>
<dbReference type="AlphaFoldDB" id="A0AAD7NPC6"/>
<sequence>MRRPRLVDLLLDYAILHLRARNADFAMQKNTLTMLMSQLSPWAYRQGSSRTSYLSRQCVSRHSLASTASSFINGPQSQIRSFRLCPLYPSGLTSTCASISEPFSFDVAARPVLVLDQAQLFPIEMDSRTRRLGYRKFGCETGSRSRGSDWLGWECPTFF</sequence>
<dbReference type="Proteomes" id="UP001215598">
    <property type="component" value="Unassembled WGS sequence"/>
</dbReference>
<comment type="caution">
    <text evidence="1">The sequence shown here is derived from an EMBL/GenBank/DDBJ whole genome shotgun (WGS) entry which is preliminary data.</text>
</comment>
<name>A0AAD7NPC6_9AGAR</name>
<gene>
    <name evidence="1" type="ORF">B0H16DRAFT_1516669</name>
</gene>
<dbReference type="EMBL" id="JARKIB010000017">
    <property type="protein sequence ID" value="KAJ7769871.1"/>
    <property type="molecule type" value="Genomic_DNA"/>
</dbReference>
<evidence type="ECO:0000313" key="1">
    <source>
        <dbReference type="EMBL" id="KAJ7769871.1"/>
    </source>
</evidence>
<protein>
    <submittedName>
        <fullName evidence="1">Uncharacterized protein</fullName>
    </submittedName>
</protein>
<proteinExistence type="predicted"/>